<proteinExistence type="inferred from homology"/>
<keyword evidence="7" id="KW-0472">Membrane</keyword>
<comment type="function">
    <text evidence="10">Accessory protein for the calcitonin gene-related peptide (CGRP) receptor. It modulates CGRP responsiveness in a variety of tissues.</text>
</comment>
<reference evidence="16" key="1">
    <citation type="submission" date="2025-08" db="UniProtKB">
        <authorList>
            <consortium name="RefSeq"/>
        </authorList>
    </citation>
    <scope>IDENTIFICATION</scope>
    <source>
        <tissue evidence="16">Gonads</tissue>
    </source>
</reference>
<dbReference type="GO" id="GO:0005886">
    <property type="term" value="C:plasma membrane"/>
    <property type="evidence" value="ECO:0007669"/>
    <property type="project" value="UniProtKB-SubCell"/>
</dbReference>
<comment type="subcellular location">
    <subcellularLocation>
        <location evidence="2">Cell membrane</location>
        <topology evidence="2">Peripheral membrane protein</topology>
        <orientation evidence="2">Cytoplasmic side</orientation>
    </subcellularLocation>
    <subcellularLocation>
        <location evidence="1">Nucleus</location>
    </subcellularLocation>
</comment>
<keyword evidence="15" id="KW-1185">Reference proteome</keyword>
<evidence type="ECO:0000256" key="10">
    <source>
        <dbReference type="ARBA" id="ARBA00043924"/>
    </source>
</evidence>
<sequence length="133" mass="15486">MEIISENAASLSNYEVFVHLQKIKESRKKQKGQLATITYETLRYLEETSCKNQNPEDITQCLKDLEEFNLNKSEKLMLVNTPPATPLEIQLMIEESEERLSEEQVQTILSILAKHFPHLHIVKTEQEDEENLD</sequence>
<evidence type="ECO:0000256" key="5">
    <source>
        <dbReference type="ARBA" id="ARBA00022475"/>
    </source>
</evidence>
<comment type="subunit">
    <text evidence="11">Component of the RNA polymerase III complex consisting of 17 subunits: a ten-subunit horseshoe-shaped catalytic core composed of POLR3A/RPC1, POLR3B/RPC2, POLR1C/RPAC1, POLR1D/RPAC2, POLR3K/RPC10, POLR2E/RPABC1, POLR2F/RPABC2, POLR2H/RPABC3, POLR2K/RPABC4 and POLR2L/RPABC5; a mobile stalk composed of two subunits POLR3H/RPC8 and CRCP/RPC9, protruding from the core and functioning primarily in transcription initiation; and additional subunits homologous to general transcription factors of the RNA polymerase II machinery, POLR3C/RPC3-POLR3F/RPC6-POLR3G/RPC7 heterotrimer required for transcription initiation and POLR3D/RPC4-POLR3E/RPC5 heterodimer involved in both transcription initiation and termination.</text>
</comment>
<dbReference type="RefSeq" id="XP_030745324.1">
    <property type="nucleotide sequence ID" value="XM_030889464.1"/>
</dbReference>
<dbReference type="AlphaFoldDB" id="A0A6J2X323"/>
<dbReference type="KEGG" id="soy:115874343"/>
<evidence type="ECO:0000313" key="15">
    <source>
        <dbReference type="Proteomes" id="UP000504635"/>
    </source>
</evidence>
<evidence type="ECO:0000256" key="13">
    <source>
        <dbReference type="ARBA" id="ARBA00073026"/>
    </source>
</evidence>
<feature type="domain" description="RNA polymerase Rpb4/RPC9 core" evidence="14">
    <location>
        <begin position="1"/>
        <end position="117"/>
    </location>
</feature>
<evidence type="ECO:0000256" key="8">
    <source>
        <dbReference type="ARBA" id="ARBA00023163"/>
    </source>
</evidence>
<evidence type="ECO:0000256" key="11">
    <source>
        <dbReference type="ARBA" id="ARBA00044007"/>
    </source>
</evidence>
<evidence type="ECO:0000256" key="6">
    <source>
        <dbReference type="ARBA" id="ARBA00022478"/>
    </source>
</evidence>
<name>A0A6J2X323_SITOR</name>
<dbReference type="InterPro" id="IPR038846">
    <property type="entry name" value="RPC9"/>
</dbReference>
<evidence type="ECO:0000256" key="9">
    <source>
        <dbReference type="ARBA" id="ARBA00023242"/>
    </source>
</evidence>
<dbReference type="InterPro" id="IPR038324">
    <property type="entry name" value="Rpb4/RPC9_sf"/>
</dbReference>
<keyword evidence="8" id="KW-0804">Transcription</keyword>
<comment type="function">
    <text evidence="12">DNA-dependent RNA polymerase catalyzes the transcription of DNA into RNA using the four ribonucleoside triphosphates as substrates. Specific peripheric component of RNA polymerase III (Pol III) which synthesizes small non-coding RNAs including 5S rRNA, snRNAs, tRNAs and miRNAs from at least 500 distinct genomic loci. With POLR3H/RPC8 forms a mobile stalk that protrudes from Pol III core and functions primarily in transcription initiation. Pol III plays a key role in sensing and limiting infection by intracellular bacteria and DNA viruses. Acts as nuclear and cytosolic DNA sensor involved in innate immune response. Can sense non-self dsDNA that serves as template for transcription into dsRNA. The non-self RNA polymerase III transcripts, such as Epstein-Barr virus-encoded RNAs (EBERs) induce type I interferon and NF-kappa-B through the RIG-I pathway.</text>
</comment>
<dbReference type="FunFam" id="1.20.1250.40:FF:000002">
    <property type="entry name" value="DNA-directed RNA polymerase III subunit RPC9"/>
    <property type="match status" value="1"/>
</dbReference>
<dbReference type="Pfam" id="PF03874">
    <property type="entry name" value="RNA_pol_Rpb4"/>
    <property type="match status" value="1"/>
</dbReference>
<evidence type="ECO:0000256" key="4">
    <source>
        <dbReference type="ARBA" id="ARBA00016672"/>
    </source>
</evidence>
<dbReference type="GO" id="GO:0006384">
    <property type="term" value="P:transcription initiation at RNA polymerase III promoter"/>
    <property type="evidence" value="ECO:0007669"/>
    <property type="project" value="InterPro"/>
</dbReference>
<dbReference type="GO" id="GO:0005666">
    <property type="term" value="C:RNA polymerase III complex"/>
    <property type="evidence" value="ECO:0007669"/>
    <property type="project" value="InterPro"/>
</dbReference>
<dbReference type="PANTHER" id="PTHR15561:SF0">
    <property type="entry name" value="DNA-DIRECTED RNA POLYMERASE III SUBUNIT RPC9"/>
    <property type="match status" value="1"/>
</dbReference>
<dbReference type="GO" id="GO:0000166">
    <property type="term" value="F:nucleotide binding"/>
    <property type="evidence" value="ECO:0007669"/>
    <property type="project" value="InterPro"/>
</dbReference>
<evidence type="ECO:0000256" key="1">
    <source>
        <dbReference type="ARBA" id="ARBA00004123"/>
    </source>
</evidence>
<keyword evidence="5" id="KW-1003">Cell membrane</keyword>
<dbReference type="Gene3D" id="1.20.1250.40">
    <property type="match status" value="1"/>
</dbReference>
<dbReference type="InterPro" id="IPR010997">
    <property type="entry name" value="HRDC-like_sf"/>
</dbReference>
<organism evidence="15 16">
    <name type="scientific">Sitophilus oryzae</name>
    <name type="common">Rice weevil</name>
    <name type="synonym">Curculio oryzae</name>
    <dbReference type="NCBI Taxonomy" id="7048"/>
    <lineage>
        <taxon>Eukaryota</taxon>
        <taxon>Metazoa</taxon>
        <taxon>Ecdysozoa</taxon>
        <taxon>Arthropoda</taxon>
        <taxon>Hexapoda</taxon>
        <taxon>Insecta</taxon>
        <taxon>Pterygota</taxon>
        <taxon>Neoptera</taxon>
        <taxon>Endopterygota</taxon>
        <taxon>Coleoptera</taxon>
        <taxon>Polyphaga</taxon>
        <taxon>Cucujiformia</taxon>
        <taxon>Curculionidae</taxon>
        <taxon>Dryophthorinae</taxon>
        <taxon>Sitophilus</taxon>
    </lineage>
</organism>
<dbReference type="InterPro" id="IPR006590">
    <property type="entry name" value="RNA_pol_Rpb4/RPC9_core"/>
</dbReference>
<dbReference type="OrthoDB" id="1746530at2759"/>
<evidence type="ECO:0000259" key="14">
    <source>
        <dbReference type="SMART" id="SM00657"/>
    </source>
</evidence>
<dbReference type="PANTHER" id="PTHR15561">
    <property type="entry name" value="CALCITONIN GENE-RELATED PEPTIDE-RECEPTOR COMPONENT PROTEIN"/>
    <property type="match status" value="1"/>
</dbReference>
<protein>
    <recommendedName>
        <fullName evidence="4">DNA-directed RNA polymerase III subunit RPC9</fullName>
    </recommendedName>
    <alternativeName>
        <fullName evidence="13">DNA-directed RNA polymerase III subunit rpc9</fullName>
    </alternativeName>
</protein>
<dbReference type="InterPro" id="IPR005574">
    <property type="entry name" value="Rpb4/RPC9"/>
</dbReference>
<evidence type="ECO:0000256" key="2">
    <source>
        <dbReference type="ARBA" id="ARBA00004413"/>
    </source>
</evidence>
<evidence type="ECO:0000256" key="12">
    <source>
        <dbReference type="ARBA" id="ARBA00045808"/>
    </source>
</evidence>
<dbReference type="InParanoid" id="A0A6J2X323"/>
<gene>
    <name evidence="16" type="primary">LOC115874343</name>
</gene>
<keyword evidence="6 16" id="KW-0240">DNA-directed RNA polymerase</keyword>
<dbReference type="CTD" id="32678"/>
<keyword evidence="9" id="KW-0539">Nucleus</keyword>
<evidence type="ECO:0000256" key="7">
    <source>
        <dbReference type="ARBA" id="ARBA00023136"/>
    </source>
</evidence>
<comment type="similarity">
    <text evidence="3">Belongs to the eukaryotic RPC9 RNA polymerase subunit family.</text>
</comment>
<dbReference type="Proteomes" id="UP000504635">
    <property type="component" value="Unplaced"/>
</dbReference>
<dbReference type="SUPFAM" id="SSF47819">
    <property type="entry name" value="HRDC-like"/>
    <property type="match status" value="1"/>
</dbReference>
<dbReference type="GeneID" id="115874343"/>
<evidence type="ECO:0000256" key="3">
    <source>
        <dbReference type="ARBA" id="ARBA00006898"/>
    </source>
</evidence>
<dbReference type="SMART" id="SM00657">
    <property type="entry name" value="RPOL4c"/>
    <property type="match status" value="1"/>
</dbReference>
<accession>A0A6J2X323</accession>
<evidence type="ECO:0000313" key="16">
    <source>
        <dbReference type="RefSeq" id="XP_030745324.1"/>
    </source>
</evidence>